<evidence type="ECO:0000313" key="1">
    <source>
        <dbReference type="EnsemblPlants" id="OB10G11870.1"/>
    </source>
</evidence>
<dbReference type="AlphaFoldDB" id="J3N0Y9"/>
<organism evidence="1">
    <name type="scientific">Oryza brachyantha</name>
    <name type="common">malo sina</name>
    <dbReference type="NCBI Taxonomy" id="4533"/>
    <lineage>
        <taxon>Eukaryota</taxon>
        <taxon>Viridiplantae</taxon>
        <taxon>Streptophyta</taxon>
        <taxon>Embryophyta</taxon>
        <taxon>Tracheophyta</taxon>
        <taxon>Spermatophyta</taxon>
        <taxon>Magnoliopsida</taxon>
        <taxon>Liliopsida</taxon>
        <taxon>Poales</taxon>
        <taxon>Poaceae</taxon>
        <taxon>BOP clade</taxon>
        <taxon>Oryzoideae</taxon>
        <taxon>Oryzeae</taxon>
        <taxon>Oryzinae</taxon>
        <taxon>Oryza</taxon>
    </lineage>
</organism>
<sequence length="55" mass="6279">MKDDVSKINQKRTLTVPTSSKNNIDLHFLIGQLGGSYLFILPPKVSMIYESIKWL</sequence>
<reference evidence="1" key="2">
    <citation type="submission" date="2013-04" db="UniProtKB">
        <authorList>
            <consortium name="EnsemblPlants"/>
        </authorList>
    </citation>
    <scope>IDENTIFICATION</scope>
</reference>
<name>J3N0Y9_ORYBR</name>
<dbReference type="Proteomes" id="UP000006038">
    <property type="component" value="Chromosome 10"/>
</dbReference>
<evidence type="ECO:0000313" key="2">
    <source>
        <dbReference type="Proteomes" id="UP000006038"/>
    </source>
</evidence>
<dbReference type="Gramene" id="OB10G11870.1">
    <property type="protein sequence ID" value="OB10G11870.1"/>
    <property type="gene ID" value="OB10G11870"/>
</dbReference>
<proteinExistence type="predicted"/>
<protein>
    <submittedName>
        <fullName evidence="1">Uncharacterized protein</fullName>
    </submittedName>
</protein>
<accession>J3N0Y9</accession>
<dbReference type="EnsemblPlants" id="OB10G11870.1">
    <property type="protein sequence ID" value="OB10G11870.1"/>
    <property type="gene ID" value="OB10G11870"/>
</dbReference>
<dbReference type="HOGENOM" id="CLU_3038561_0_0_1"/>
<keyword evidence="2" id="KW-1185">Reference proteome</keyword>
<reference evidence="1" key="1">
    <citation type="journal article" date="2013" name="Nat. Commun.">
        <title>Whole-genome sequencing of Oryza brachyantha reveals mechanisms underlying Oryza genome evolution.</title>
        <authorList>
            <person name="Chen J."/>
            <person name="Huang Q."/>
            <person name="Gao D."/>
            <person name="Wang J."/>
            <person name="Lang Y."/>
            <person name="Liu T."/>
            <person name="Li B."/>
            <person name="Bai Z."/>
            <person name="Luis Goicoechea J."/>
            <person name="Liang C."/>
            <person name="Chen C."/>
            <person name="Zhang W."/>
            <person name="Sun S."/>
            <person name="Liao Y."/>
            <person name="Zhang X."/>
            <person name="Yang L."/>
            <person name="Song C."/>
            <person name="Wang M."/>
            <person name="Shi J."/>
            <person name="Liu G."/>
            <person name="Liu J."/>
            <person name="Zhou H."/>
            <person name="Zhou W."/>
            <person name="Yu Q."/>
            <person name="An N."/>
            <person name="Chen Y."/>
            <person name="Cai Q."/>
            <person name="Wang B."/>
            <person name="Liu B."/>
            <person name="Min J."/>
            <person name="Huang Y."/>
            <person name="Wu H."/>
            <person name="Li Z."/>
            <person name="Zhang Y."/>
            <person name="Yin Y."/>
            <person name="Song W."/>
            <person name="Jiang J."/>
            <person name="Jackson S.A."/>
            <person name="Wing R.A."/>
            <person name="Wang J."/>
            <person name="Chen M."/>
        </authorList>
    </citation>
    <scope>NUCLEOTIDE SEQUENCE [LARGE SCALE GENOMIC DNA]</scope>
    <source>
        <strain evidence="1">cv. IRGC 101232</strain>
    </source>
</reference>